<keyword evidence="1" id="KW-1133">Transmembrane helix</keyword>
<organism evidence="2 3">
    <name type="scientific">Triticum urartu</name>
    <name type="common">Red wild einkorn</name>
    <name type="synonym">Crithodium urartu</name>
    <dbReference type="NCBI Taxonomy" id="4572"/>
    <lineage>
        <taxon>Eukaryota</taxon>
        <taxon>Viridiplantae</taxon>
        <taxon>Streptophyta</taxon>
        <taxon>Embryophyta</taxon>
        <taxon>Tracheophyta</taxon>
        <taxon>Spermatophyta</taxon>
        <taxon>Magnoliopsida</taxon>
        <taxon>Liliopsida</taxon>
        <taxon>Poales</taxon>
        <taxon>Poaceae</taxon>
        <taxon>BOP clade</taxon>
        <taxon>Pooideae</taxon>
        <taxon>Triticodae</taxon>
        <taxon>Triticeae</taxon>
        <taxon>Triticinae</taxon>
        <taxon>Triticum</taxon>
    </lineage>
</organism>
<dbReference type="AlphaFoldDB" id="A0A8R7PGY0"/>
<name>A0A8R7PGY0_TRIUA</name>
<gene>
    <name evidence="2" type="primary">LOC125538733</name>
</gene>
<keyword evidence="1" id="KW-0812">Transmembrane</keyword>
<feature type="transmembrane region" description="Helical" evidence="1">
    <location>
        <begin position="106"/>
        <end position="131"/>
    </location>
</feature>
<reference evidence="2" key="2">
    <citation type="submission" date="2018-03" db="EMBL/GenBank/DDBJ databases">
        <title>The Triticum urartu genome reveals the dynamic nature of wheat genome evolution.</title>
        <authorList>
            <person name="Ling H."/>
            <person name="Ma B."/>
            <person name="Shi X."/>
            <person name="Liu H."/>
            <person name="Dong L."/>
            <person name="Sun H."/>
            <person name="Cao Y."/>
            <person name="Gao Q."/>
            <person name="Zheng S."/>
            <person name="Li Y."/>
            <person name="Yu Y."/>
            <person name="Du H."/>
            <person name="Qi M."/>
            <person name="Li Y."/>
            <person name="Yu H."/>
            <person name="Cui Y."/>
            <person name="Wang N."/>
            <person name="Chen C."/>
            <person name="Wu H."/>
            <person name="Zhao Y."/>
            <person name="Zhang J."/>
            <person name="Li Y."/>
            <person name="Zhou W."/>
            <person name="Zhang B."/>
            <person name="Hu W."/>
            <person name="Eijk M."/>
            <person name="Tang J."/>
            <person name="Witsenboer H."/>
            <person name="Zhao S."/>
            <person name="Li Z."/>
            <person name="Zhang A."/>
            <person name="Wang D."/>
            <person name="Liang C."/>
        </authorList>
    </citation>
    <scope>NUCLEOTIDE SEQUENCE [LARGE SCALE GENOMIC DNA]</scope>
    <source>
        <strain evidence="2">cv. G1812</strain>
    </source>
</reference>
<dbReference type="Proteomes" id="UP000015106">
    <property type="component" value="Chromosome 2"/>
</dbReference>
<evidence type="ECO:0000256" key="1">
    <source>
        <dbReference type="SAM" id="Phobius"/>
    </source>
</evidence>
<protein>
    <submittedName>
        <fullName evidence="2">Uncharacterized protein</fullName>
    </submittedName>
</protein>
<keyword evidence="1" id="KW-0472">Membrane</keyword>
<evidence type="ECO:0000313" key="3">
    <source>
        <dbReference type="Proteomes" id="UP000015106"/>
    </source>
</evidence>
<evidence type="ECO:0000313" key="2">
    <source>
        <dbReference type="EnsemblPlants" id="TuG1812G0200003860.01.T02.cds262948"/>
    </source>
</evidence>
<accession>A0A8R7PGY0</accession>
<proteinExistence type="predicted"/>
<dbReference type="EnsemblPlants" id="TuG1812G0200003860.01.T02">
    <property type="protein sequence ID" value="TuG1812G0200003860.01.T02.cds262948"/>
    <property type="gene ID" value="TuG1812G0200003860.01"/>
</dbReference>
<dbReference type="Gramene" id="TuG1812G0200003860.01.T02">
    <property type="protein sequence ID" value="TuG1812G0200003860.01.T02.cds262948"/>
    <property type="gene ID" value="TuG1812G0200003860.01"/>
</dbReference>
<reference evidence="3" key="1">
    <citation type="journal article" date="2013" name="Nature">
        <title>Draft genome of the wheat A-genome progenitor Triticum urartu.</title>
        <authorList>
            <person name="Ling H.Q."/>
            <person name="Zhao S."/>
            <person name="Liu D."/>
            <person name="Wang J."/>
            <person name="Sun H."/>
            <person name="Zhang C."/>
            <person name="Fan H."/>
            <person name="Li D."/>
            <person name="Dong L."/>
            <person name="Tao Y."/>
            <person name="Gao C."/>
            <person name="Wu H."/>
            <person name="Li Y."/>
            <person name="Cui Y."/>
            <person name="Guo X."/>
            <person name="Zheng S."/>
            <person name="Wang B."/>
            <person name="Yu K."/>
            <person name="Liang Q."/>
            <person name="Yang W."/>
            <person name="Lou X."/>
            <person name="Chen J."/>
            <person name="Feng M."/>
            <person name="Jian J."/>
            <person name="Zhang X."/>
            <person name="Luo G."/>
            <person name="Jiang Y."/>
            <person name="Liu J."/>
            <person name="Wang Z."/>
            <person name="Sha Y."/>
            <person name="Zhang B."/>
            <person name="Wu H."/>
            <person name="Tang D."/>
            <person name="Shen Q."/>
            <person name="Xue P."/>
            <person name="Zou S."/>
            <person name="Wang X."/>
            <person name="Liu X."/>
            <person name="Wang F."/>
            <person name="Yang Y."/>
            <person name="An X."/>
            <person name="Dong Z."/>
            <person name="Zhang K."/>
            <person name="Zhang X."/>
            <person name="Luo M.C."/>
            <person name="Dvorak J."/>
            <person name="Tong Y."/>
            <person name="Wang J."/>
            <person name="Yang H."/>
            <person name="Li Z."/>
            <person name="Wang D."/>
            <person name="Zhang A."/>
            <person name="Wang J."/>
        </authorList>
    </citation>
    <scope>NUCLEOTIDE SEQUENCE</scope>
    <source>
        <strain evidence="3">cv. G1812</strain>
    </source>
</reference>
<reference evidence="2" key="3">
    <citation type="submission" date="2022-06" db="UniProtKB">
        <authorList>
            <consortium name="EnsemblPlants"/>
        </authorList>
    </citation>
    <scope>IDENTIFICATION</scope>
</reference>
<keyword evidence="3" id="KW-1185">Reference proteome</keyword>
<sequence>TLGLERTAARPPVETRLPCIATAGRASHTCSPRPPYPSYSRTPRASAMSLAAAASPSCRFLSPSTAARRRFLHHLLAAPPRPPQLRRCSPYHWMAVRSSTRDALPFSFPFFVCCTAILHNCLTIAAANWMIN</sequence>